<dbReference type="Proteomes" id="UP000660708">
    <property type="component" value="Unassembled WGS sequence"/>
</dbReference>
<organism evidence="1 2">
    <name type="scientific">Pseudoalteromonas peptidolytica F12-50-A1</name>
    <dbReference type="NCBI Taxonomy" id="1315280"/>
    <lineage>
        <taxon>Bacteria</taxon>
        <taxon>Pseudomonadati</taxon>
        <taxon>Pseudomonadota</taxon>
        <taxon>Gammaproteobacteria</taxon>
        <taxon>Alteromonadales</taxon>
        <taxon>Pseudoalteromonadaceae</taxon>
        <taxon>Pseudoalteromonas</taxon>
    </lineage>
</organism>
<evidence type="ECO:0000313" key="2">
    <source>
        <dbReference type="Proteomes" id="UP000660708"/>
    </source>
</evidence>
<name>A0A8I0MZA6_9GAMM</name>
<accession>A0A8I0MZA6</accession>
<reference evidence="1 2" key="1">
    <citation type="submission" date="2015-06" db="EMBL/GenBank/DDBJ databases">
        <title>Genome sequence of Pseudoalteromonas peptidolytica.</title>
        <authorList>
            <person name="Xie B.-B."/>
            <person name="Rong J.-C."/>
            <person name="Qin Q.-L."/>
            <person name="Zhang Y.-Z."/>
        </authorList>
    </citation>
    <scope>NUCLEOTIDE SEQUENCE [LARGE SCALE GENOMIC DNA]</scope>
    <source>
        <strain evidence="1 2">F12-50-A1</strain>
    </source>
</reference>
<evidence type="ECO:0000313" key="1">
    <source>
        <dbReference type="EMBL" id="MBE0347875.1"/>
    </source>
</evidence>
<keyword evidence="2" id="KW-1185">Reference proteome</keyword>
<sequence length="103" mass="11963">MFNSDPLFLTSAQKPNTHRIGNVLHCDKLPYPTNYVQHDIYCVVYVGDDVQDILKARYTINLLIESGRLTEDRIRLRKALGEYNFNRMIDGFLQEQINTSKQG</sequence>
<proteinExistence type="predicted"/>
<gene>
    <name evidence="1" type="ORF">PPEP_a4249</name>
</gene>
<dbReference type="EMBL" id="AQHF01000028">
    <property type="protein sequence ID" value="MBE0347875.1"/>
    <property type="molecule type" value="Genomic_DNA"/>
</dbReference>
<comment type="caution">
    <text evidence="1">The sequence shown here is derived from an EMBL/GenBank/DDBJ whole genome shotgun (WGS) entry which is preliminary data.</text>
</comment>
<dbReference type="RefSeq" id="WP_128730734.1">
    <property type="nucleotide sequence ID" value="NZ_AQHF01000028.1"/>
</dbReference>
<dbReference type="AlphaFoldDB" id="A0A8I0MZA6"/>
<protein>
    <submittedName>
        <fullName evidence="1">Uncharacterized protein</fullName>
    </submittedName>
</protein>